<reference evidence="3" key="1">
    <citation type="submission" date="2016-11" db="EMBL/GenBank/DDBJ databases">
        <authorList>
            <person name="Varghese N."/>
            <person name="Submissions S."/>
        </authorList>
    </citation>
    <scope>NUCLEOTIDE SEQUENCE [LARGE SCALE GENOMIC DNA]</scope>
    <source>
        <strain evidence="3">DSM 44671</strain>
    </source>
</reference>
<feature type="compositionally biased region" description="Basic residues" evidence="1">
    <location>
        <begin position="173"/>
        <end position="185"/>
    </location>
</feature>
<evidence type="ECO:0000313" key="2">
    <source>
        <dbReference type="EMBL" id="SFW64170.1"/>
    </source>
</evidence>
<proteinExistence type="predicted"/>
<dbReference type="AlphaFoldDB" id="A0A1K1QW55"/>
<feature type="compositionally biased region" description="Polar residues" evidence="1">
    <location>
        <begin position="190"/>
        <end position="200"/>
    </location>
</feature>
<gene>
    <name evidence="2" type="ORF">SAMN04489730_2325</name>
</gene>
<name>A0A1K1QW55_9PSEU</name>
<dbReference type="EMBL" id="FPJG01000006">
    <property type="protein sequence ID" value="SFW64170.1"/>
    <property type="molecule type" value="Genomic_DNA"/>
</dbReference>
<keyword evidence="3" id="KW-1185">Reference proteome</keyword>
<sequence length="301" mass="33288">MPYGSSSFTCFSEADTRTGHRRVVGFSETDFTPFTLGIRPGHSPKPRKTLAGRVEIERLGRAQELATRMIGDLYEVLVLEPDNTFVVPCRRDQSQLGSIRERARTGSDRLLAVNRTHQVVRGRFSRGRERPPPDVVAVAVHFPPGEFGHPRIASCRRHTCEARSANLIPSGKPRFRARVRTHRHPPAGTARTQPQLSTMTSRRHSCRFSTTSAPPRKSGTLQPTHHPEPTLSPDNSDHLPGITPYAPRARRRKAPFWTLPSPRPPPPPRTSGARLPPPWTGPLPPGPPPKPPSAPLPPVPP</sequence>
<feature type="compositionally biased region" description="Polar residues" evidence="1">
    <location>
        <begin position="207"/>
        <end position="223"/>
    </location>
</feature>
<organism evidence="2 3">
    <name type="scientific">Amycolatopsis australiensis</name>
    <dbReference type="NCBI Taxonomy" id="546364"/>
    <lineage>
        <taxon>Bacteria</taxon>
        <taxon>Bacillati</taxon>
        <taxon>Actinomycetota</taxon>
        <taxon>Actinomycetes</taxon>
        <taxon>Pseudonocardiales</taxon>
        <taxon>Pseudonocardiaceae</taxon>
        <taxon>Amycolatopsis</taxon>
    </lineage>
</organism>
<dbReference type="Proteomes" id="UP000182740">
    <property type="component" value="Unassembled WGS sequence"/>
</dbReference>
<protein>
    <submittedName>
        <fullName evidence="2">Uncharacterized protein</fullName>
    </submittedName>
</protein>
<evidence type="ECO:0000313" key="3">
    <source>
        <dbReference type="Proteomes" id="UP000182740"/>
    </source>
</evidence>
<evidence type="ECO:0000256" key="1">
    <source>
        <dbReference type="SAM" id="MobiDB-lite"/>
    </source>
</evidence>
<accession>A0A1K1QW55</accession>
<feature type="compositionally biased region" description="Pro residues" evidence="1">
    <location>
        <begin position="261"/>
        <end position="301"/>
    </location>
</feature>
<feature type="region of interest" description="Disordered" evidence="1">
    <location>
        <begin position="164"/>
        <end position="301"/>
    </location>
</feature>